<feature type="compositionally biased region" description="Polar residues" evidence="1">
    <location>
        <begin position="71"/>
        <end position="85"/>
    </location>
</feature>
<dbReference type="EMBL" id="JAACXV010000002">
    <property type="protein sequence ID" value="KAF7287871.1"/>
    <property type="molecule type" value="Genomic_DNA"/>
</dbReference>
<accession>A0A834IX75</accession>
<reference evidence="2" key="1">
    <citation type="submission" date="2020-08" db="EMBL/GenBank/DDBJ databases">
        <title>Genome sequencing and assembly of the red palm weevil Rhynchophorus ferrugineus.</title>
        <authorList>
            <person name="Dias G.B."/>
            <person name="Bergman C.M."/>
            <person name="Manee M."/>
        </authorList>
    </citation>
    <scope>NUCLEOTIDE SEQUENCE</scope>
    <source>
        <strain evidence="2">AA-2017</strain>
        <tissue evidence="2">Whole larva</tissue>
    </source>
</reference>
<comment type="caution">
    <text evidence="2">The sequence shown here is derived from an EMBL/GenBank/DDBJ whole genome shotgun (WGS) entry which is preliminary data.</text>
</comment>
<protein>
    <submittedName>
        <fullName evidence="2">Uncharacterized protein</fullName>
    </submittedName>
</protein>
<feature type="compositionally biased region" description="Basic residues" evidence="1">
    <location>
        <begin position="131"/>
        <end position="142"/>
    </location>
</feature>
<dbReference type="Proteomes" id="UP000625711">
    <property type="component" value="Unassembled WGS sequence"/>
</dbReference>
<gene>
    <name evidence="2" type="ORF">GWI33_000219</name>
</gene>
<organism evidence="2 3">
    <name type="scientific">Rhynchophorus ferrugineus</name>
    <name type="common">Red palm weevil</name>
    <name type="synonym">Curculio ferrugineus</name>
    <dbReference type="NCBI Taxonomy" id="354439"/>
    <lineage>
        <taxon>Eukaryota</taxon>
        <taxon>Metazoa</taxon>
        <taxon>Ecdysozoa</taxon>
        <taxon>Arthropoda</taxon>
        <taxon>Hexapoda</taxon>
        <taxon>Insecta</taxon>
        <taxon>Pterygota</taxon>
        <taxon>Neoptera</taxon>
        <taxon>Endopterygota</taxon>
        <taxon>Coleoptera</taxon>
        <taxon>Polyphaga</taxon>
        <taxon>Cucujiformia</taxon>
        <taxon>Curculionidae</taxon>
        <taxon>Dryophthorinae</taxon>
        <taxon>Rhynchophorus</taxon>
    </lineage>
</organism>
<sequence>MARAFPRYRDADSKIAAAPSPATPLERKNPREHYCQNENNRVNKYEKDYARKRSGGIVGVSVTDGDITPRPYNNASSRTVPSAHNSRGGRSAHVVPPGGTRAGSAFGERGAGHRSRSRGGQRHLDTQRTRTQNRQKVRRTSS</sequence>
<name>A0A834IX75_RHYFE</name>
<feature type="compositionally biased region" description="Basic residues" evidence="1">
    <location>
        <begin position="112"/>
        <end position="121"/>
    </location>
</feature>
<evidence type="ECO:0000256" key="1">
    <source>
        <dbReference type="SAM" id="MobiDB-lite"/>
    </source>
</evidence>
<feature type="region of interest" description="Disordered" evidence="1">
    <location>
        <begin position="1"/>
        <end position="142"/>
    </location>
</feature>
<evidence type="ECO:0000313" key="2">
    <source>
        <dbReference type="EMBL" id="KAF7287871.1"/>
    </source>
</evidence>
<feature type="compositionally biased region" description="Basic and acidic residues" evidence="1">
    <location>
        <begin position="25"/>
        <end position="51"/>
    </location>
</feature>
<evidence type="ECO:0000313" key="3">
    <source>
        <dbReference type="Proteomes" id="UP000625711"/>
    </source>
</evidence>
<keyword evidence="3" id="KW-1185">Reference proteome</keyword>
<proteinExistence type="predicted"/>
<dbReference type="AlphaFoldDB" id="A0A834IX75"/>